<protein>
    <submittedName>
        <fullName evidence="3 4">Anti-sigma factor</fullName>
    </submittedName>
</protein>
<reference evidence="3 5" key="1">
    <citation type="submission" date="2014-04" db="EMBL/GenBank/DDBJ databases">
        <authorList>
            <person name="Bishop-Lilly K.A."/>
            <person name="Broomall S.M."/>
            <person name="Chain P.S."/>
            <person name="Chertkov O."/>
            <person name="Coyne S.R."/>
            <person name="Daligault H.E."/>
            <person name="Davenport K.W."/>
            <person name="Erkkila T."/>
            <person name="Frey K.G."/>
            <person name="Gibbons H.S."/>
            <person name="Gu W."/>
            <person name="Jaissle J."/>
            <person name="Johnson S.L."/>
            <person name="Koroleva G.I."/>
            <person name="Ladner J.T."/>
            <person name="Lo C.-C."/>
            <person name="Minogue T.D."/>
            <person name="Munk C."/>
            <person name="Palacios G.F."/>
            <person name="Redden C.L."/>
            <person name="Rosenzweig C.N."/>
            <person name="Scholz M.B."/>
            <person name="Teshima H."/>
            <person name="Xu Y."/>
        </authorList>
    </citation>
    <scope>NUCLEOTIDE SEQUENCE [LARGE SCALE GENOMIC DNA]</scope>
    <source>
        <strain evidence="3">Gladioli</strain>
        <strain evidence="5">gladioli</strain>
    </source>
</reference>
<keyword evidence="2" id="KW-1133">Transmembrane helix</keyword>
<reference evidence="4" key="2">
    <citation type="submission" date="2022-09" db="EMBL/GenBank/DDBJ databases">
        <title>Genomic of Burkholderia gladioli.</title>
        <authorList>
            <person name="Wu H."/>
        </authorList>
    </citation>
    <scope>NUCLEOTIDE SEQUENCE</scope>
    <source>
        <strain evidence="4">ZN-S4</strain>
    </source>
</reference>
<evidence type="ECO:0000313" key="5">
    <source>
        <dbReference type="Proteomes" id="UP000029590"/>
    </source>
</evidence>
<feature type="transmembrane region" description="Helical" evidence="2">
    <location>
        <begin position="111"/>
        <end position="131"/>
    </location>
</feature>
<name>A0AAW3EQY9_BURGA</name>
<keyword evidence="2 3" id="KW-0812">Transmembrane</keyword>
<sequence>MKPDDIQLLAYVDGKLPLPERAAIDQAMRASPALAGQVALLRASALPYRDAFATQALPPMPAGLAHKLEQLAREHAAAPAFTAPPGANDPAIAGHGAGSAPPRSRLRVAPAWLAVAFVAGAFLCGGILQFAPGAVGLDAPFGAGSAPRTWIAAAAGYQQLYSRDTLASVNADPAATASTLDEIRRVDGFDMTIPDLRAAGLTFKRVQRLRFEGRPLVQIVYLPEHGAPIALCVMKEAKPDQAIASRSIAQMDVVNWRQSTLAYALIGQPGDADLALIAQRISAPGAAPLYSALPAAAPAHAG</sequence>
<accession>A0AAW3EQY9</accession>
<evidence type="ECO:0000313" key="4">
    <source>
        <dbReference type="EMBL" id="UWX71307.1"/>
    </source>
</evidence>
<evidence type="ECO:0000313" key="3">
    <source>
        <dbReference type="EMBL" id="KGC09556.1"/>
    </source>
</evidence>
<evidence type="ECO:0000256" key="2">
    <source>
        <dbReference type="SAM" id="Phobius"/>
    </source>
</evidence>
<dbReference type="Proteomes" id="UP000029590">
    <property type="component" value="Unassembled WGS sequence"/>
</dbReference>
<dbReference type="AlphaFoldDB" id="A0AAW3EQY9"/>
<dbReference type="EMBL" id="JPGG01000018">
    <property type="protein sequence ID" value="KGC09556.1"/>
    <property type="molecule type" value="Genomic_DNA"/>
</dbReference>
<dbReference type="KEGG" id="bgo:BM43_2567"/>
<dbReference type="Proteomes" id="UP001059745">
    <property type="component" value="Chromosome 1"/>
</dbReference>
<dbReference type="GeneID" id="66457077"/>
<proteinExistence type="predicted"/>
<gene>
    <name evidence="3" type="ORF">DM48_6330</name>
    <name evidence="4" type="ORF">NYZ96_06025</name>
</gene>
<dbReference type="EMBL" id="CP104214">
    <property type="protein sequence ID" value="UWX71307.1"/>
    <property type="molecule type" value="Genomic_DNA"/>
</dbReference>
<feature type="region of interest" description="Disordered" evidence="1">
    <location>
        <begin position="80"/>
        <end position="100"/>
    </location>
</feature>
<keyword evidence="2" id="KW-0472">Membrane</keyword>
<evidence type="ECO:0000256" key="1">
    <source>
        <dbReference type="SAM" id="MobiDB-lite"/>
    </source>
</evidence>
<organism evidence="3 5">
    <name type="scientific">Burkholderia gladioli</name>
    <name type="common">Pseudomonas marginata</name>
    <name type="synonym">Phytomonas marginata</name>
    <dbReference type="NCBI Taxonomy" id="28095"/>
    <lineage>
        <taxon>Bacteria</taxon>
        <taxon>Pseudomonadati</taxon>
        <taxon>Pseudomonadota</taxon>
        <taxon>Betaproteobacteria</taxon>
        <taxon>Burkholderiales</taxon>
        <taxon>Burkholderiaceae</taxon>
        <taxon>Burkholderia</taxon>
    </lineage>
</organism>
<dbReference type="RefSeq" id="WP_036029898.1">
    <property type="nucleotide sequence ID" value="NZ_CADEPW010000005.1"/>
</dbReference>